<dbReference type="Pfam" id="PF07856">
    <property type="entry name" value="Orai-1"/>
    <property type="match status" value="1"/>
</dbReference>
<keyword evidence="1" id="KW-0812">Transmembrane</keyword>
<organism evidence="2">
    <name type="scientific">Aphanomyces invadans</name>
    <dbReference type="NCBI Taxonomy" id="157072"/>
    <lineage>
        <taxon>Eukaryota</taxon>
        <taxon>Sar</taxon>
        <taxon>Stramenopiles</taxon>
        <taxon>Oomycota</taxon>
        <taxon>Saprolegniomycetes</taxon>
        <taxon>Saprolegniales</taxon>
        <taxon>Verrucalvaceae</taxon>
        <taxon>Aphanomyces</taxon>
    </lineage>
</organism>
<feature type="transmembrane region" description="Helical" evidence="1">
    <location>
        <begin position="212"/>
        <end position="230"/>
    </location>
</feature>
<feature type="transmembrane region" description="Helical" evidence="1">
    <location>
        <begin position="86"/>
        <end position="105"/>
    </location>
</feature>
<dbReference type="AlphaFoldDB" id="A0A024UUG8"/>
<name>A0A024UUG8_9STRA</name>
<keyword evidence="1" id="KW-0472">Membrane</keyword>
<dbReference type="RefSeq" id="XP_008861380.1">
    <property type="nucleotide sequence ID" value="XM_008863158.1"/>
</dbReference>
<keyword evidence="1" id="KW-1133">Transmembrane helix</keyword>
<dbReference type="InterPro" id="IPR012446">
    <property type="entry name" value="CRAC_channel"/>
</dbReference>
<sequence>MLRLKCADPAASGMASALHRFMGIYDVKNSRSWRLEDMDYRSQEIQRREELIQRKLEWRRDDINRTRRIYKLANERRLVDSRAYQLSALSGVSLVVSIFSRQAYVESHPPESTHSTLVFFQGSVSVISMLCLMLCMLRCLMLTIATLNYAATQLEQELTLVPNDLLDSDSPFTLWWQDQCAVDWIWAYRLFLAGLAFVPISLVLMNAALYKWSWFSVGGMVALFFLLWQFKVEGKWRYVLHAQRSSAQPGPP</sequence>
<reference evidence="2" key="1">
    <citation type="submission" date="2013-12" db="EMBL/GenBank/DDBJ databases">
        <title>The Genome Sequence of Aphanomyces invadans NJM9701.</title>
        <authorList>
            <consortium name="The Broad Institute Genomics Platform"/>
            <person name="Russ C."/>
            <person name="Tyler B."/>
            <person name="van West P."/>
            <person name="Dieguez-Uribeondo J."/>
            <person name="Young S.K."/>
            <person name="Zeng Q."/>
            <person name="Gargeya S."/>
            <person name="Fitzgerald M."/>
            <person name="Abouelleil A."/>
            <person name="Alvarado L."/>
            <person name="Chapman S.B."/>
            <person name="Gainer-Dewar J."/>
            <person name="Goldberg J."/>
            <person name="Griggs A."/>
            <person name="Gujja S."/>
            <person name="Hansen M."/>
            <person name="Howarth C."/>
            <person name="Imamovic A."/>
            <person name="Ireland A."/>
            <person name="Larimer J."/>
            <person name="McCowan C."/>
            <person name="Murphy C."/>
            <person name="Pearson M."/>
            <person name="Poon T.W."/>
            <person name="Priest M."/>
            <person name="Roberts A."/>
            <person name="Saif S."/>
            <person name="Shea T."/>
            <person name="Sykes S."/>
            <person name="Wortman J."/>
            <person name="Nusbaum C."/>
            <person name="Birren B."/>
        </authorList>
    </citation>
    <scope>NUCLEOTIDE SEQUENCE [LARGE SCALE GENOMIC DNA]</scope>
    <source>
        <strain evidence="2">NJM9701</strain>
    </source>
</reference>
<accession>A0A024UUG8</accession>
<dbReference type="OrthoDB" id="61346at2759"/>
<protein>
    <submittedName>
        <fullName evidence="2">Uncharacterized protein</fullName>
    </submittedName>
</protein>
<evidence type="ECO:0000313" key="2">
    <source>
        <dbReference type="EMBL" id="ETW09969.1"/>
    </source>
</evidence>
<dbReference type="GeneID" id="20077435"/>
<proteinExistence type="predicted"/>
<gene>
    <name evidence="2" type="ORF">H310_00385</name>
</gene>
<feature type="transmembrane region" description="Helical" evidence="1">
    <location>
        <begin position="186"/>
        <end position="206"/>
    </location>
</feature>
<dbReference type="VEuPathDB" id="FungiDB:H310_00385"/>
<evidence type="ECO:0000256" key="1">
    <source>
        <dbReference type="SAM" id="Phobius"/>
    </source>
</evidence>
<feature type="transmembrane region" description="Helical" evidence="1">
    <location>
        <begin position="117"/>
        <end position="137"/>
    </location>
</feature>
<dbReference type="EMBL" id="KI913952">
    <property type="protein sequence ID" value="ETW09969.1"/>
    <property type="molecule type" value="Genomic_DNA"/>
</dbReference>